<dbReference type="GO" id="GO:0016758">
    <property type="term" value="F:hexosyltransferase activity"/>
    <property type="evidence" value="ECO:0007669"/>
    <property type="project" value="UniProtKB-ARBA"/>
</dbReference>
<dbReference type="Pfam" id="PF00535">
    <property type="entry name" value="Glycos_transf_2"/>
    <property type="match status" value="1"/>
</dbReference>
<evidence type="ECO:0000313" key="4">
    <source>
        <dbReference type="Proteomes" id="UP000253319"/>
    </source>
</evidence>
<keyword evidence="1" id="KW-1133">Transmembrane helix</keyword>
<accession>A0A365P3J2</accession>
<dbReference type="AlphaFoldDB" id="A0A365P3J2"/>
<keyword evidence="1" id="KW-0812">Transmembrane</keyword>
<evidence type="ECO:0000256" key="1">
    <source>
        <dbReference type="SAM" id="Phobius"/>
    </source>
</evidence>
<dbReference type="CDD" id="cd00761">
    <property type="entry name" value="Glyco_tranf_GTA_type"/>
    <property type="match status" value="1"/>
</dbReference>
<keyword evidence="1" id="KW-0472">Membrane</keyword>
<dbReference type="OrthoDB" id="597270at2"/>
<evidence type="ECO:0000259" key="2">
    <source>
        <dbReference type="Pfam" id="PF00535"/>
    </source>
</evidence>
<dbReference type="InterPro" id="IPR001173">
    <property type="entry name" value="Glyco_trans_2-like"/>
</dbReference>
<dbReference type="PANTHER" id="PTHR22916:SF3">
    <property type="entry name" value="UDP-GLCNAC:BETAGAL BETA-1,3-N-ACETYLGLUCOSAMINYLTRANSFERASE-LIKE PROTEIN 1"/>
    <property type="match status" value="1"/>
</dbReference>
<reference evidence="3 4" key="1">
    <citation type="submission" date="2018-06" db="EMBL/GenBank/DDBJ databases">
        <title>Flavobacterium tibetense sp. nov., isolated from a wetland YonghuCo on Tibetan Plateau.</title>
        <authorList>
            <person name="Xing P."/>
            <person name="Phurbu D."/>
            <person name="Lu H."/>
        </authorList>
    </citation>
    <scope>NUCLEOTIDE SEQUENCE [LARGE SCALE GENOMIC DNA]</scope>
    <source>
        <strain evidence="3 4">YH5</strain>
    </source>
</reference>
<keyword evidence="4" id="KW-1185">Reference proteome</keyword>
<sequence>MHPLVSIIIPTYNRAHLIGETLDSVLEQTYTNWECIVVDDGSADDTETVVIDYVKRDSRFQFHKRLEKYQSGGNGARNYGFDVSKGEYVNWFDSDDLMLPDAIQSKLDAFEENIDFVIGNSLNFDEEGVISRPYELDYTIPISAESFINQTIGWITNDVLVKREVVQIRFNEQLKSGQEYNFFSRLLFITNRGKYLKKDVSKRRIHKGSIQVKLSSSKQKTLQLLANEIFLWNDIKEKANRNIKSRILKRIIRFSSETTATFSLPNYLVSIERTLFFSFRWNVFICFNFWMLSNLITGKGYFFIKKAYKILN</sequence>
<name>A0A365P3J2_9FLAO</name>
<comment type="caution">
    <text evidence="3">The sequence shown here is derived from an EMBL/GenBank/DDBJ whole genome shotgun (WGS) entry which is preliminary data.</text>
</comment>
<dbReference type="InterPro" id="IPR029044">
    <property type="entry name" value="Nucleotide-diphossugar_trans"/>
</dbReference>
<dbReference type="Gene3D" id="3.90.550.10">
    <property type="entry name" value="Spore Coat Polysaccharide Biosynthesis Protein SpsA, Chain A"/>
    <property type="match status" value="1"/>
</dbReference>
<dbReference type="RefSeq" id="WP_113988103.1">
    <property type="nucleotide sequence ID" value="NZ_QLST01000003.1"/>
</dbReference>
<dbReference type="Proteomes" id="UP000253319">
    <property type="component" value="Unassembled WGS sequence"/>
</dbReference>
<organism evidence="3 4">
    <name type="scientific">Flavobacterium tibetense</name>
    <dbReference type="NCBI Taxonomy" id="2233533"/>
    <lineage>
        <taxon>Bacteria</taxon>
        <taxon>Pseudomonadati</taxon>
        <taxon>Bacteroidota</taxon>
        <taxon>Flavobacteriia</taxon>
        <taxon>Flavobacteriales</taxon>
        <taxon>Flavobacteriaceae</taxon>
        <taxon>Flavobacterium</taxon>
    </lineage>
</organism>
<proteinExistence type="predicted"/>
<dbReference type="SUPFAM" id="SSF53448">
    <property type="entry name" value="Nucleotide-diphospho-sugar transferases"/>
    <property type="match status" value="1"/>
</dbReference>
<gene>
    <name evidence="3" type="ORF">DPN68_02925</name>
</gene>
<protein>
    <recommendedName>
        <fullName evidence="2">Glycosyltransferase 2-like domain-containing protein</fullName>
    </recommendedName>
</protein>
<feature type="transmembrane region" description="Helical" evidence="1">
    <location>
        <begin position="281"/>
        <end position="304"/>
    </location>
</feature>
<dbReference type="EMBL" id="QLST01000003">
    <property type="protein sequence ID" value="RBA29134.1"/>
    <property type="molecule type" value="Genomic_DNA"/>
</dbReference>
<evidence type="ECO:0000313" key="3">
    <source>
        <dbReference type="EMBL" id="RBA29134.1"/>
    </source>
</evidence>
<dbReference type="PANTHER" id="PTHR22916">
    <property type="entry name" value="GLYCOSYLTRANSFERASE"/>
    <property type="match status" value="1"/>
</dbReference>
<feature type="domain" description="Glycosyltransferase 2-like" evidence="2">
    <location>
        <begin position="6"/>
        <end position="144"/>
    </location>
</feature>